<dbReference type="Proteomes" id="UP000190648">
    <property type="component" value="Unassembled WGS sequence"/>
</dbReference>
<evidence type="ECO:0000313" key="1">
    <source>
        <dbReference type="EMBL" id="OPJ76054.1"/>
    </source>
</evidence>
<dbReference type="EMBL" id="LSYS01006101">
    <property type="protein sequence ID" value="OPJ76054.1"/>
    <property type="molecule type" value="Genomic_DNA"/>
</dbReference>
<reference evidence="1 2" key="1">
    <citation type="submission" date="2016-02" db="EMBL/GenBank/DDBJ databases">
        <title>Band-tailed pigeon sequencing and assembly.</title>
        <authorList>
            <person name="Soares A.E."/>
            <person name="Novak B.J."/>
            <person name="Rice E.S."/>
            <person name="O'Connell B."/>
            <person name="Chang D."/>
            <person name="Weber S."/>
            <person name="Shapiro B."/>
        </authorList>
    </citation>
    <scope>NUCLEOTIDE SEQUENCE [LARGE SCALE GENOMIC DNA]</scope>
    <source>
        <strain evidence="1">BTP2013</strain>
        <tissue evidence="1">Blood</tissue>
    </source>
</reference>
<sequence length="123" mass="13912">MVPQPIVSTHQGMLLYAQYRFEQALVSSCSRLKSERFGKIRVPKKTRMRITAQPGQNFMCDECESRALHSVEETPRVVTAKAKVTQRETAKDPVITCIQSLTVRVYMSTDEVFFGPSPCACPR</sequence>
<organism evidence="1 2">
    <name type="scientific">Patagioenas fasciata monilis</name>
    <dbReference type="NCBI Taxonomy" id="372326"/>
    <lineage>
        <taxon>Eukaryota</taxon>
        <taxon>Metazoa</taxon>
        <taxon>Chordata</taxon>
        <taxon>Craniata</taxon>
        <taxon>Vertebrata</taxon>
        <taxon>Euteleostomi</taxon>
        <taxon>Archelosauria</taxon>
        <taxon>Archosauria</taxon>
        <taxon>Dinosauria</taxon>
        <taxon>Saurischia</taxon>
        <taxon>Theropoda</taxon>
        <taxon>Coelurosauria</taxon>
        <taxon>Aves</taxon>
        <taxon>Neognathae</taxon>
        <taxon>Neoaves</taxon>
        <taxon>Columbimorphae</taxon>
        <taxon>Columbiformes</taxon>
        <taxon>Columbidae</taxon>
        <taxon>Patagioenas</taxon>
    </lineage>
</organism>
<evidence type="ECO:0000313" key="2">
    <source>
        <dbReference type="Proteomes" id="UP000190648"/>
    </source>
</evidence>
<dbReference type="AlphaFoldDB" id="A0A1V4JV89"/>
<name>A0A1V4JV89_PATFA</name>
<comment type="caution">
    <text evidence="1">The sequence shown here is derived from an EMBL/GenBank/DDBJ whole genome shotgun (WGS) entry which is preliminary data.</text>
</comment>
<protein>
    <submittedName>
        <fullName evidence="1">Uncharacterized protein</fullName>
    </submittedName>
</protein>
<keyword evidence="2" id="KW-1185">Reference proteome</keyword>
<accession>A0A1V4JV89</accession>
<proteinExistence type="predicted"/>
<gene>
    <name evidence="1" type="ORF">AV530_019719</name>
</gene>